<evidence type="ECO:0000313" key="2">
    <source>
        <dbReference type="Proteomes" id="UP000307217"/>
    </source>
</evidence>
<dbReference type="Proteomes" id="UP000307217">
    <property type="component" value="Unassembled WGS sequence"/>
</dbReference>
<evidence type="ECO:0000313" key="1">
    <source>
        <dbReference type="EMBL" id="TMO64847.1"/>
    </source>
</evidence>
<dbReference type="EMBL" id="PNBX01000100">
    <property type="protein sequence ID" value="TMO64847.1"/>
    <property type="molecule type" value="Genomic_DNA"/>
</dbReference>
<proteinExistence type="predicted"/>
<protein>
    <submittedName>
        <fullName evidence="1">Uncharacterized protein</fullName>
    </submittedName>
</protein>
<reference evidence="2" key="2">
    <citation type="submission" date="2019-06" db="EMBL/GenBank/DDBJ databases">
        <title>Co-occurence of chitin degradation, pigmentation and bioactivity in marine Pseudoalteromonas.</title>
        <authorList>
            <person name="Sonnenschein E.C."/>
            <person name="Bech P.K."/>
        </authorList>
    </citation>
    <scope>NUCLEOTIDE SEQUENCE [LARGE SCALE GENOMIC DNA]</scope>
    <source>
        <strain evidence="2">S3790</strain>
    </source>
</reference>
<accession>A0A5S3V2V0</accession>
<name>A0A5S3V2V0_9GAMM</name>
<gene>
    <name evidence="1" type="ORF">CWC19_18195</name>
</gene>
<sequence length="78" mass="8969">MNEEMKRIIEVTNELSQYDSTAGCTSEVIAAAFILNDMDKLPGYYTDVTDAWERLGSEWQGYVKQIKQDYCHLVQSAR</sequence>
<dbReference type="AlphaFoldDB" id="A0A5S3V2V0"/>
<organism evidence="1 2">
    <name type="scientific">Pseudoalteromonas aurantia</name>
    <dbReference type="NCBI Taxonomy" id="43654"/>
    <lineage>
        <taxon>Bacteria</taxon>
        <taxon>Pseudomonadati</taxon>
        <taxon>Pseudomonadota</taxon>
        <taxon>Gammaproteobacteria</taxon>
        <taxon>Alteromonadales</taxon>
        <taxon>Pseudoalteromonadaceae</taxon>
        <taxon>Pseudoalteromonas</taxon>
    </lineage>
</organism>
<reference evidence="1 2" key="1">
    <citation type="submission" date="2018-01" db="EMBL/GenBank/DDBJ databases">
        <authorList>
            <person name="Paulsen S."/>
            <person name="Gram L.K."/>
        </authorList>
    </citation>
    <scope>NUCLEOTIDE SEQUENCE [LARGE SCALE GENOMIC DNA]</scope>
    <source>
        <strain evidence="1 2">S3790</strain>
    </source>
</reference>
<comment type="caution">
    <text evidence="1">The sequence shown here is derived from an EMBL/GenBank/DDBJ whole genome shotgun (WGS) entry which is preliminary data.</text>
</comment>